<dbReference type="Proteomes" id="UP000031184">
    <property type="component" value="Unassembled WGS sequence"/>
</dbReference>
<organism evidence="1 2">
    <name type="scientific">Fusobacterium necrophorum subsp. funduliforme B35</name>
    <dbReference type="NCBI Taxonomy" id="1226633"/>
    <lineage>
        <taxon>Bacteria</taxon>
        <taxon>Fusobacteriati</taxon>
        <taxon>Fusobacteriota</taxon>
        <taxon>Fusobacteriia</taxon>
        <taxon>Fusobacteriales</taxon>
        <taxon>Fusobacteriaceae</taxon>
        <taxon>Fusobacterium</taxon>
    </lineage>
</organism>
<protein>
    <submittedName>
        <fullName evidence="1">Uncharacterized protein</fullName>
    </submittedName>
</protein>
<dbReference type="InterPro" id="IPR000182">
    <property type="entry name" value="GNAT_dom"/>
</dbReference>
<dbReference type="AlphaFoldDB" id="A0A017H3T0"/>
<proteinExistence type="predicted"/>
<name>A0A017H3T0_9FUSO</name>
<dbReference type="CDD" id="cd04301">
    <property type="entry name" value="NAT_SF"/>
    <property type="match status" value="1"/>
</dbReference>
<reference evidence="1 2" key="1">
    <citation type="submission" date="2013-08" db="EMBL/GenBank/DDBJ databases">
        <title>An opportunistic ruminal bacterium that causes liver abscesses in cattle.</title>
        <authorList>
            <person name="Benahmed F.H."/>
            <person name="Rasmussen M."/>
            <person name="Harbottle H."/>
            <person name="Soppet D."/>
            <person name="Nagaraja T.G."/>
            <person name="Davidson M."/>
        </authorList>
    </citation>
    <scope>NUCLEOTIDE SEQUENCE [LARGE SCALE GENOMIC DNA]</scope>
    <source>
        <strain evidence="1 2">B35</strain>
    </source>
</reference>
<dbReference type="Gene3D" id="3.40.630.30">
    <property type="match status" value="1"/>
</dbReference>
<dbReference type="GO" id="GO:0016747">
    <property type="term" value="F:acyltransferase activity, transferring groups other than amino-acyl groups"/>
    <property type="evidence" value="ECO:0007669"/>
    <property type="project" value="InterPro"/>
</dbReference>
<gene>
    <name evidence="1" type="ORF">C095_02195</name>
</gene>
<dbReference type="PROSITE" id="PS51186">
    <property type="entry name" value="GNAT"/>
    <property type="match status" value="1"/>
</dbReference>
<dbReference type="EMBL" id="AUZI01000010">
    <property type="protein sequence ID" value="KID49957.1"/>
    <property type="molecule type" value="Genomic_DNA"/>
</dbReference>
<accession>A0A017H3T0</accession>
<dbReference type="InterPro" id="IPR016181">
    <property type="entry name" value="Acyl_CoA_acyltransferase"/>
</dbReference>
<dbReference type="Pfam" id="PF13508">
    <property type="entry name" value="Acetyltransf_7"/>
    <property type="match status" value="1"/>
</dbReference>
<dbReference type="OrthoDB" id="87541at2"/>
<sequence length="157" mass="18456">MIFLETKDEIQYYVLEVKELSKIKSLWENSGQYHAKLSKHFSTLFTSLSFEKRMKHFLTMNELYISLAISQSKEIGYCISTCQNGSGEILSFFVEENYRNRGIGSCLIENHLLWLEKNANSISVDVLYENENTIRFYEKCGFKPFTIKMLFTAERKK</sequence>
<dbReference type="PATRIC" id="fig|1226633.4.peg.436"/>
<dbReference type="RefSeq" id="WP_051626220.1">
    <property type="nucleotide sequence ID" value="NZ_AOJP01000011.1"/>
</dbReference>
<dbReference type="SUPFAM" id="SSF55729">
    <property type="entry name" value="Acyl-CoA N-acyltransferases (Nat)"/>
    <property type="match status" value="1"/>
</dbReference>
<evidence type="ECO:0000313" key="2">
    <source>
        <dbReference type="Proteomes" id="UP000031184"/>
    </source>
</evidence>
<evidence type="ECO:0000313" key="1">
    <source>
        <dbReference type="EMBL" id="KID49957.1"/>
    </source>
</evidence>
<comment type="caution">
    <text evidence="1">The sequence shown here is derived from an EMBL/GenBank/DDBJ whole genome shotgun (WGS) entry which is preliminary data.</text>
</comment>